<evidence type="ECO:0000256" key="1">
    <source>
        <dbReference type="SAM" id="Coils"/>
    </source>
</evidence>
<dbReference type="Pfam" id="PF08239">
    <property type="entry name" value="SH3_3"/>
    <property type="match status" value="1"/>
</dbReference>
<keyword evidence="2" id="KW-0812">Transmembrane</keyword>
<dbReference type="Proteomes" id="UP000094869">
    <property type="component" value="Unassembled WGS sequence"/>
</dbReference>
<dbReference type="EMBL" id="MEHD01000036">
    <property type="protein sequence ID" value="ODR49869.1"/>
    <property type="molecule type" value="Genomic_DNA"/>
</dbReference>
<keyword evidence="1" id="KW-0175">Coiled coil</keyword>
<feature type="coiled-coil region" evidence="1">
    <location>
        <begin position="96"/>
        <end position="123"/>
    </location>
</feature>
<proteinExistence type="predicted"/>
<dbReference type="InterPro" id="IPR003646">
    <property type="entry name" value="SH3-like_bac-type"/>
</dbReference>
<feature type="transmembrane region" description="Helical" evidence="2">
    <location>
        <begin position="7"/>
        <end position="27"/>
    </location>
</feature>
<dbReference type="RefSeq" id="WP_069410799.1">
    <property type="nucleotide sequence ID" value="NZ_DAWDRA010000471.1"/>
</dbReference>
<evidence type="ECO:0000313" key="5">
    <source>
        <dbReference type="Proteomes" id="UP000094869"/>
    </source>
</evidence>
<keyword evidence="2" id="KW-1133">Transmembrane helix</keyword>
<feature type="transmembrane region" description="Helical" evidence="2">
    <location>
        <begin position="154"/>
        <end position="177"/>
    </location>
</feature>
<keyword evidence="5" id="KW-1185">Reference proteome</keyword>
<name>A0ABX3AAN4_9FIRM</name>
<dbReference type="Gene3D" id="2.30.30.40">
    <property type="entry name" value="SH3 Domains"/>
    <property type="match status" value="1"/>
</dbReference>
<keyword evidence="2" id="KW-0472">Membrane</keyword>
<comment type="caution">
    <text evidence="4">The sequence shown here is derived from an EMBL/GenBank/DDBJ whole genome shotgun (WGS) entry which is preliminary data.</text>
</comment>
<evidence type="ECO:0000259" key="3">
    <source>
        <dbReference type="Pfam" id="PF08239"/>
    </source>
</evidence>
<evidence type="ECO:0000313" key="4">
    <source>
        <dbReference type="EMBL" id="ODR49869.1"/>
    </source>
</evidence>
<organism evidence="4 5">
    <name type="scientific">Eisenbergiella tayi</name>
    <dbReference type="NCBI Taxonomy" id="1432052"/>
    <lineage>
        <taxon>Bacteria</taxon>
        <taxon>Bacillati</taxon>
        <taxon>Bacillota</taxon>
        <taxon>Clostridia</taxon>
        <taxon>Lachnospirales</taxon>
        <taxon>Lachnospiraceae</taxon>
        <taxon>Eisenbergiella</taxon>
    </lineage>
</organism>
<gene>
    <name evidence="4" type="ORF">BEI63_22360</name>
</gene>
<accession>A0ABX3AAN4</accession>
<sequence length="187" mass="20973">MAKKERFILFLCVMMCGGAIFSFPILAQEKDPSVVNAFMSALEATKIYEEPKAESSILGEIEKGGQILALTVTATGWYQILYQGKTAYVQADCFQEQTVAEELKQEIEDIAEAQETLSDEEIKNLVEGGFIQEGPVYEKYMQEKEAAGEKQQRLLTMVIICVLTVVVVLSGIGYSIVRRKELREEQK</sequence>
<reference evidence="4 5" key="1">
    <citation type="submission" date="2016-08" db="EMBL/GenBank/DDBJ databases">
        <title>Characterization of Isolates of Eisenbergiella tayi Derived from Blood Cultures, Using Whole Genome Sequencing.</title>
        <authorList>
            <person name="Bernier A.-M."/>
            <person name="Burdz T."/>
            <person name="Wiebe D."/>
            <person name="Bernard K."/>
        </authorList>
    </citation>
    <scope>NUCLEOTIDE SEQUENCE [LARGE SCALE GENOMIC DNA]</scope>
    <source>
        <strain evidence="4 5">NML120146</strain>
    </source>
</reference>
<protein>
    <recommendedName>
        <fullName evidence="3">SH3b domain-containing protein</fullName>
    </recommendedName>
</protein>
<evidence type="ECO:0000256" key="2">
    <source>
        <dbReference type="SAM" id="Phobius"/>
    </source>
</evidence>
<feature type="domain" description="SH3b" evidence="3">
    <location>
        <begin position="45"/>
        <end position="93"/>
    </location>
</feature>